<dbReference type="PANTHER" id="PTHR12147">
    <property type="entry name" value="METALLOPEPTIDASE M28 FAMILY MEMBER"/>
    <property type="match status" value="1"/>
</dbReference>
<keyword evidence="7 9" id="KW-0862">Zinc</keyword>
<evidence type="ECO:0000259" key="10">
    <source>
        <dbReference type="Pfam" id="PF04389"/>
    </source>
</evidence>
<evidence type="ECO:0000256" key="2">
    <source>
        <dbReference type="ARBA" id="ARBA00022438"/>
    </source>
</evidence>
<organism evidence="11 12">
    <name type="scientific">Rhizoctonia solani</name>
    <dbReference type="NCBI Taxonomy" id="456999"/>
    <lineage>
        <taxon>Eukaryota</taxon>
        <taxon>Fungi</taxon>
        <taxon>Dikarya</taxon>
        <taxon>Basidiomycota</taxon>
        <taxon>Agaricomycotina</taxon>
        <taxon>Agaricomycetes</taxon>
        <taxon>Cantharellales</taxon>
        <taxon>Ceratobasidiaceae</taxon>
        <taxon>Rhizoctonia</taxon>
    </lineage>
</organism>
<dbReference type="InterPro" id="IPR045175">
    <property type="entry name" value="M28_fam"/>
</dbReference>
<dbReference type="GO" id="GO:0008235">
    <property type="term" value="F:metalloexopeptidase activity"/>
    <property type="evidence" value="ECO:0007669"/>
    <property type="project" value="InterPro"/>
</dbReference>
<dbReference type="Proteomes" id="UP000663831">
    <property type="component" value="Unassembled WGS sequence"/>
</dbReference>
<keyword evidence="3 9" id="KW-0645">Protease</keyword>
<dbReference type="GO" id="GO:0004177">
    <property type="term" value="F:aminopeptidase activity"/>
    <property type="evidence" value="ECO:0007669"/>
    <property type="project" value="UniProtKB-KW"/>
</dbReference>
<protein>
    <recommendedName>
        <fullName evidence="9">Peptide hydrolase</fullName>
        <ecNumber evidence="9">3.4.-.-</ecNumber>
    </recommendedName>
</protein>
<name>A0A8H3CV94_9AGAM</name>
<dbReference type="CDD" id="cd03879">
    <property type="entry name" value="M28_AAP"/>
    <property type="match status" value="1"/>
</dbReference>
<feature type="chain" id="PRO_5034278278" description="Peptide hydrolase" evidence="9">
    <location>
        <begin position="21"/>
        <end position="393"/>
    </location>
</feature>
<keyword evidence="6 9" id="KW-0378">Hydrolase</keyword>
<feature type="signal peptide" evidence="9">
    <location>
        <begin position="1"/>
        <end position="20"/>
    </location>
</feature>
<keyword evidence="2" id="KW-0031">Aminopeptidase</keyword>
<dbReference type="InterPro" id="IPR007484">
    <property type="entry name" value="Peptidase_M28"/>
</dbReference>
<evidence type="ECO:0000256" key="5">
    <source>
        <dbReference type="ARBA" id="ARBA00022729"/>
    </source>
</evidence>
<dbReference type="PANTHER" id="PTHR12147:SF56">
    <property type="entry name" value="AMINOPEPTIDASE YDR415C-RELATED"/>
    <property type="match status" value="1"/>
</dbReference>
<evidence type="ECO:0000256" key="4">
    <source>
        <dbReference type="ARBA" id="ARBA00022723"/>
    </source>
</evidence>
<evidence type="ECO:0000313" key="11">
    <source>
        <dbReference type="EMBL" id="CAE6500748.1"/>
    </source>
</evidence>
<proteinExistence type="inferred from homology"/>
<dbReference type="GO" id="GO:0006508">
    <property type="term" value="P:proteolysis"/>
    <property type="evidence" value="ECO:0007669"/>
    <property type="project" value="UniProtKB-KW"/>
</dbReference>
<dbReference type="EC" id="3.4.-.-" evidence="9"/>
<dbReference type="Pfam" id="PF04389">
    <property type="entry name" value="Peptidase_M28"/>
    <property type="match status" value="1"/>
</dbReference>
<evidence type="ECO:0000256" key="7">
    <source>
        <dbReference type="ARBA" id="ARBA00022833"/>
    </source>
</evidence>
<evidence type="ECO:0000256" key="9">
    <source>
        <dbReference type="RuleBase" id="RU361240"/>
    </source>
</evidence>
<gene>
    <name evidence="11" type="ORF">RDB_LOCUS118680</name>
</gene>
<comment type="cofactor">
    <cofactor evidence="1">
        <name>Zn(2+)</name>
        <dbReference type="ChEBI" id="CHEBI:29105"/>
    </cofactor>
</comment>
<dbReference type="InterPro" id="IPR018247">
    <property type="entry name" value="EF_Hand_1_Ca_BS"/>
</dbReference>
<sequence>MKFTGLLALGSLLSALGVLAVPIAEFDAKVSAGLRLVQTSDDKAPFWVTEDEKLNLLRKSINFFDLTETYHLEESMKAKKVKAIVERATYPAPSRQTVINALLPSLSTTNMNSYLSKLTAFNNRYYKATTGLDASNYIYNTLSGFANGKSGVTVTKFSHTWTQQSIIAKIAGSSATAPTVILGAHEDSINLSNPTSGRAPGADDDGTGTVNLMEIFRVLAANNFKPTRNIEFHFYSGEEAGLLGSQAIAANYKSSGKNVYAMLNLDMTGYFKPGTTEAITLVTDNTDSGLNTFVRSLVTSYSRLPVATSTCGYGCSDHATWTRQGFPAAFPFEGMFSCITAAHILNQSFIAALSNDNPNIHSAADTTSVAGFSWSHSLEFAKIGLAFAYELGA</sequence>
<comment type="caution">
    <text evidence="11">The sequence shown here is derived from an EMBL/GenBank/DDBJ whole genome shotgun (WGS) entry which is preliminary data.</text>
</comment>
<reference evidence="11" key="1">
    <citation type="submission" date="2021-01" db="EMBL/GenBank/DDBJ databases">
        <authorList>
            <person name="Kaushik A."/>
        </authorList>
    </citation>
    <scope>NUCLEOTIDE SEQUENCE</scope>
    <source>
        <strain evidence="11">AG3-1AP</strain>
    </source>
</reference>
<evidence type="ECO:0000256" key="8">
    <source>
        <dbReference type="ARBA" id="ARBA00043962"/>
    </source>
</evidence>
<comment type="similarity">
    <text evidence="8">Belongs to the peptidase M28 family. M28E subfamily.</text>
</comment>
<feature type="domain" description="Peptidase M28" evidence="10">
    <location>
        <begin position="166"/>
        <end position="369"/>
    </location>
</feature>
<evidence type="ECO:0000313" key="12">
    <source>
        <dbReference type="Proteomes" id="UP000663831"/>
    </source>
</evidence>
<dbReference type="SUPFAM" id="SSF53187">
    <property type="entry name" value="Zn-dependent exopeptidases"/>
    <property type="match status" value="1"/>
</dbReference>
<dbReference type="Gene3D" id="3.40.630.10">
    <property type="entry name" value="Zn peptidases"/>
    <property type="match status" value="1"/>
</dbReference>
<dbReference type="PROSITE" id="PS00018">
    <property type="entry name" value="EF_HAND_1"/>
    <property type="match status" value="1"/>
</dbReference>
<dbReference type="EMBL" id="CAJMWV010004531">
    <property type="protein sequence ID" value="CAE6500748.1"/>
    <property type="molecule type" value="Genomic_DNA"/>
</dbReference>
<evidence type="ECO:0000256" key="6">
    <source>
        <dbReference type="ARBA" id="ARBA00022801"/>
    </source>
</evidence>
<evidence type="ECO:0000256" key="3">
    <source>
        <dbReference type="ARBA" id="ARBA00022670"/>
    </source>
</evidence>
<keyword evidence="4 9" id="KW-0479">Metal-binding</keyword>
<dbReference type="GO" id="GO:0046872">
    <property type="term" value="F:metal ion binding"/>
    <property type="evidence" value="ECO:0007669"/>
    <property type="project" value="UniProtKB-KW"/>
</dbReference>
<accession>A0A8H3CV94</accession>
<keyword evidence="5 9" id="KW-0732">Signal</keyword>
<dbReference type="AlphaFoldDB" id="A0A8H3CV94"/>
<evidence type="ECO:0000256" key="1">
    <source>
        <dbReference type="ARBA" id="ARBA00001947"/>
    </source>
</evidence>